<dbReference type="EMBL" id="JAMWBK010000009">
    <property type="protein sequence ID" value="KAJ8902408.1"/>
    <property type="molecule type" value="Genomic_DNA"/>
</dbReference>
<dbReference type="Proteomes" id="UP001157974">
    <property type="component" value="Unassembled WGS sequence"/>
</dbReference>
<protein>
    <submittedName>
        <fullName evidence="1">Uncharacterized protein</fullName>
    </submittedName>
</protein>
<sequence length="122" mass="13471">MLARVLRGPCWSKSLAHVKGCGARIQSRFAGSVVSDSDAEESEEVRRQKWEQEFLHASGGAEDPANEEFKVLLNAVRDHQELLKQNNIGVEISQRERIKVNANRVGLEAPTYLDELPGGSSA</sequence>
<evidence type="ECO:0000313" key="2">
    <source>
        <dbReference type="Proteomes" id="UP001157974"/>
    </source>
</evidence>
<proteinExistence type="predicted"/>
<accession>A0AAV8UMU7</accession>
<comment type="caution">
    <text evidence="1">The sequence shown here is derived from an EMBL/GenBank/DDBJ whole genome shotgun (WGS) entry which is preliminary data.</text>
</comment>
<dbReference type="Pfam" id="PF13233">
    <property type="entry name" value="Complex1_LYR_2"/>
    <property type="match status" value="1"/>
</dbReference>
<organism evidence="1 2">
    <name type="scientific">Rhodosorus marinus</name>
    <dbReference type="NCBI Taxonomy" id="101924"/>
    <lineage>
        <taxon>Eukaryota</taxon>
        <taxon>Rhodophyta</taxon>
        <taxon>Stylonematophyceae</taxon>
        <taxon>Stylonematales</taxon>
        <taxon>Stylonemataceae</taxon>
        <taxon>Rhodosorus</taxon>
    </lineage>
</organism>
<gene>
    <name evidence="1" type="ORF">NDN08_006813</name>
</gene>
<dbReference type="AlphaFoldDB" id="A0AAV8UMU7"/>
<name>A0AAV8UMU7_9RHOD</name>
<keyword evidence="2" id="KW-1185">Reference proteome</keyword>
<evidence type="ECO:0000313" key="1">
    <source>
        <dbReference type="EMBL" id="KAJ8902408.1"/>
    </source>
</evidence>
<reference evidence="1 2" key="1">
    <citation type="journal article" date="2023" name="Nat. Commun.">
        <title>Origin of minicircular mitochondrial genomes in red algae.</title>
        <authorList>
            <person name="Lee Y."/>
            <person name="Cho C.H."/>
            <person name="Lee Y.M."/>
            <person name="Park S.I."/>
            <person name="Yang J.H."/>
            <person name="West J.A."/>
            <person name="Bhattacharya D."/>
            <person name="Yoon H.S."/>
        </authorList>
    </citation>
    <scope>NUCLEOTIDE SEQUENCE [LARGE SCALE GENOMIC DNA]</scope>
    <source>
        <strain evidence="1 2">CCMP1338</strain>
        <tissue evidence="1">Whole cell</tissue>
    </source>
</reference>